<evidence type="ECO:0000256" key="1">
    <source>
        <dbReference type="ARBA" id="ARBA00001298"/>
    </source>
</evidence>
<comment type="caution">
    <text evidence="8">The sequence shown here is derived from an EMBL/GenBank/DDBJ whole genome shotgun (WGS) entry which is preliminary data.</text>
</comment>
<dbReference type="GO" id="GO:0000271">
    <property type="term" value="P:polysaccharide biosynthetic process"/>
    <property type="evidence" value="ECO:0007669"/>
    <property type="project" value="TreeGrafter"/>
</dbReference>
<evidence type="ECO:0000256" key="3">
    <source>
        <dbReference type="ARBA" id="ARBA00012098"/>
    </source>
</evidence>
<keyword evidence="7 8" id="KW-0413">Isomerase</keyword>
<comment type="function">
    <text evidence="2 7">Catalyzes the epimerization of the C3' and C5'positions of dTDP-6-deoxy-D-xylo-4-hexulose, forming dTDP-6-deoxy-L-lyxo-4-hexulose.</text>
</comment>
<dbReference type="InterPro" id="IPR014710">
    <property type="entry name" value="RmlC-like_jellyroll"/>
</dbReference>
<protein>
    <recommendedName>
        <fullName evidence="4 7">dTDP-4-dehydrorhamnose 3,5-epimerase</fullName>
        <ecNumber evidence="3 7">5.1.3.13</ecNumber>
    </recommendedName>
    <alternativeName>
        <fullName evidence="7">Thymidine diphospho-4-keto-rhamnose 3,5-epimerase</fullName>
    </alternativeName>
</protein>
<dbReference type="GO" id="GO:0005829">
    <property type="term" value="C:cytosol"/>
    <property type="evidence" value="ECO:0007669"/>
    <property type="project" value="TreeGrafter"/>
</dbReference>
<dbReference type="NCBIfam" id="TIGR01221">
    <property type="entry name" value="rmlC"/>
    <property type="match status" value="1"/>
</dbReference>
<evidence type="ECO:0000313" key="8">
    <source>
        <dbReference type="EMBL" id="ODS30815.1"/>
    </source>
</evidence>
<dbReference type="Proteomes" id="UP000094056">
    <property type="component" value="Unassembled WGS sequence"/>
</dbReference>
<evidence type="ECO:0000256" key="5">
    <source>
        <dbReference type="PIRSR" id="PIRSR600888-1"/>
    </source>
</evidence>
<dbReference type="SUPFAM" id="SSF51182">
    <property type="entry name" value="RmlC-like cupins"/>
    <property type="match status" value="1"/>
</dbReference>
<dbReference type="GO" id="GO:0008830">
    <property type="term" value="F:dTDP-4-dehydrorhamnose 3,5-epimerase activity"/>
    <property type="evidence" value="ECO:0007669"/>
    <property type="project" value="UniProtKB-UniRule"/>
</dbReference>
<feature type="active site" description="Proton donor" evidence="5">
    <location>
        <position position="132"/>
    </location>
</feature>
<dbReference type="GO" id="GO:0019305">
    <property type="term" value="P:dTDP-rhamnose biosynthetic process"/>
    <property type="evidence" value="ECO:0007669"/>
    <property type="project" value="UniProtKB-UniRule"/>
</dbReference>
<name>A0A1E3X5B0_9BACT</name>
<evidence type="ECO:0000256" key="7">
    <source>
        <dbReference type="RuleBase" id="RU364069"/>
    </source>
</evidence>
<comment type="catalytic activity">
    <reaction evidence="1 7">
        <text>dTDP-4-dehydro-6-deoxy-alpha-D-glucose = dTDP-4-dehydro-beta-L-rhamnose</text>
        <dbReference type="Rhea" id="RHEA:16969"/>
        <dbReference type="ChEBI" id="CHEBI:57649"/>
        <dbReference type="ChEBI" id="CHEBI:62830"/>
        <dbReference type="EC" id="5.1.3.13"/>
    </reaction>
</comment>
<dbReference type="EC" id="5.1.3.13" evidence="3 7"/>
<feature type="site" description="Participates in a stacking interaction with the thymidine ring of dTDP-4-oxo-6-deoxyglucose" evidence="6">
    <location>
        <position position="138"/>
    </location>
</feature>
<evidence type="ECO:0000256" key="4">
    <source>
        <dbReference type="ARBA" id="ARBA00019595"/>
    </source>
</evidence>
<dbReference type="PANTHER" id="PTHR21047:SF2">
    <property type="entry name" value="THYMIDINE DIPHOSPHO-4-KETO-RHAMNOSE 3,5-EPIMERASE"/>
    <property type="match status" value="1"/>
</dbReference>
<dbReference type="CDD" id="cd00438">
    <property type="entry name" value="cupin_RmlC"/>
    <property type="match status" value="1"/>
</dbReference>
<reference evidence="8 9" key="1">
    <citation type="submission" date="2016-07" db="EMBL/GenBank/DDBJ databases">
        <title>Draft genome of Scalindua rubra, obtained from a brine-seawater interface in the Red Sea, sheds light on salt adaptation in anammox bacteria.</title>
        <authorList>
            <person name="Speth D.R."/>
            <person name="Lagkouvardos I."/>
            <person name="Wang Y."/>
            <person name="Qian P.-Y."/>
            <person name="Dutilh B.E."/>
            <person name="Jetten M.S."/>
        </authorList>
    </citation>
    <scope>NUCLEOTIDE SEQUENCE [LARGE SCALE GENOMIC DNA]</scope>
    <source>
        <strain evidence="8">BSI-1</strain>
    </source>
</reference>
<dbReference type="InterPro" id="IPR000888">
    <property type="entry name" value="RmlC-like"/>
</dbReference>
<comment type="subunit">
    <text evidence="7">Homodimer.</text>
</comment>
<dbReference type="Gene3D" id="2.60.120.10">
    <property type="entry name" value="Jelly Rolls"/>
    <property type="match status" value="1"/>
</dbReference>
<sequence>MSFKCIETALSGVLLIEPRVFSDSRGFFLETFHQRKYAKAGINHTFVQDNHSHSKRDTLRGLHYQLTHPQAKLVYVITGEIFDVSVDIRSGSPTFGQWVGEHLSAQNKRQMFIPEGFAHGFCVISETADVLYKVTDIYNPEDEYGVLWSDGSIGINWPVKTPIISDKDKKYPGLNEISESLLPVYDATSPTRRWDGYS</sequence>
<dbReference type="EMBL" id="MAYW01000173">
    <property type="protein sequence ID" value="ODS30815.1"/>
    <property type="molecule type" value="Genomic_DNA"/>
</dbReference>
<proteinExistence type="inferred from homology"/>
<dbReference type="AlphaFoldDB" id="A0A1E3X5B0"/>
<dbReference type="PATRIC" id="fig|1872076.5.peg.4867"/>
<accession>A0A1E3X5B0</accession>
<dbReference type="UniPathway" id="UPA00124"/>
<feature type="active site" description="Proton acceptor" evidence="5">
    <location>
        <position position="63"/>
    </location>
</feature>
<comment type="pathway">
    <text evidence="7">Carbohydrate biosynthesis; dTDP-L-rhamnose biosynthesis.</text>
</comment>
<comment type="similarity">
    <text evidence="7">Belongs to the dTDP-4-dehydrorhamnose 3,5-epimerase family.</text>
</comment>
<dbReference type="Pfam" id="PF00908">
    <property type="entry name" value="dTDP_sugar_isom"/>
    <property type="match status" value="1"/>
</dbReference>
<gene>
    <name evidence="8" type="primary">rfbC</name>
    <name evidence="8" type="ORF">SCARUB_04076</name>
</gene>
<dbReference type="InterPro" id="IPR011051">
    <property type="entry name" value="RmlC_Cupin_sf"/>
</dbReference>
<organism evidence="8 9">
    <name type="scientific">Candidatus Scalindua rubra</name>
    <dbReference type="NCBI Taxonomy" id="1872076"/>
    <lineage>
        <taxon>Bacteria</taxon>
        <taxon>Pseudomonadati</taxon>
        <taxon>Planctomycetota</taxon>
        <taxon>Candidatus Brocadiia</taxon>
        <taxon>Candidatus Brocadiales</taxon>
        <taxon>Candidatus Scalinduaceae</taxon>
        <taxon>Candidatus Scalindua</taxon>
    </lineage>
</organism>
<dbReference type="PANTHER" id="PTHR21047">
    <property type="entry name" value="DTDP-6-DEOXY-D-GLUCOSE-3,5 EPIMERASE"/>
    <property type="match status" value="1"/>
</dbReference>
<evidence type="ECO:0000256" key="6">
    <source>
        <dbReference type="PIRSR" id="PIRSR600888-3"/>
    </source>
</evidence>
<evidence type="ECO:0000256" key="2">
    <source>
        <dbReference type="ARBA" id="ARBA00001997"/>
    </source>
</evidence>
<evidence type="ECO:0000313" key="9">
    <source>
        <dbReference type="Proteomes" id="UP000094056"/>
    </source>
</evidence>